<dbReference type="EMBL" id="CP019343">
    <property type="protein sequence ID" value="ARN73876.1"/>
    <property type="molecule type" value="Genomic_DNA"/>
</dbReference>
<proteinExistence type="predicted"/>
<organism evidence="2 3">
    <name type="scientific">Oceanicoccus sagamiensis</name>
    <dbReference type="NCBI Taxonomy" id="716816"/>
    <lineage>
        <taxon>Bacteria</taxon>
        <taxon>Pseudomonadati</taxon>
        <taxon>Pseudomonadota</taxon>
        <taxon>Gammaproteobacteria</taxon>
        <taxon>Cellvibrionales</taxon>
        <taxon>Spongiibacteraceae</taxon>
        <taxon>Oceanicoccus</taxon>
    </lineage>
</organism>
<dbReference type="AlphaFoldDB" id="A0A1X9N865"/>
<feature type="transmembrane region" description="Helical" evidence="1">
    <location>
        <begin position="12"/>
        <end position="31"/>
    </location>
</feature>
<feature type="transmembrane region" description="Helical" evidence="1">
    <location>
        <begin position="373"/>
        <end position="392"/>
    </location>
</feature>
<feature type="transmembrane region" description="Helical" evidence="1">
    <location>
        <begin position="424"/>
        <end position="447"/>
    </location>
</feature>
<feature type="transmembrane region" description="Helical" evidence="1">
    <location>
        <begin position="68"/>
        <end position="89"/>
    </location>
</feature>
<reference evidence="2 3" key="1">
    <citation type="submission" date="2016-11" db="EMBL/GenBank/DDBJ databases">
        <title>Trade-off between light-utilization and light-protection in marine flavobacteria.</title>
        <authorList>
            <person name="Kumagai Y."/>
        </authorList>
    </citation>
    <scope>NUCLEOTIDE SEQUENCE [LARGE SCALE GENOMIC DNA]</scope>
    <source>
        <strain evidence="2 3">NBRC 107125</strain>
    </source>
</reference>
<evidence type="ECO:0000313" key="3">
    <source>
        <dbReference type="Proteomes" id="UP000193450"/>
    </source>
</evidence>
<evidence type="ECO:0008006" key="4">
    <source>
        <dbReference type="Google" id="ProtNLM"/>
    </source>
</evidence>
<evidence type="ECO:0000256" key="1">
    <source>
        <dbReference type="SAM" id="Phobius"/>
    </source>
</evidence>
<keyword evidence="3" id="KW-1185">Reference proteome</keyword>
<dbReference type="KEGG" id="osg:BST96_06965"/>
<protein>
    <recommendedName>
        <fullName evidence="4">Glycosyltransferase RgtA/B/C/D-like domain-containing protein</fullName>
    </recommendedName>
</protein>
<keyword evidence="1" id="KW-1133">Transmembrane helix</keyword>
<feature type="transmembrane region" description="Helical" evidence="1">
    <location>
        <begin position="126"/>
        <end position="159"/>
    </location>
</feature>
<accession>A0A1X9N865</accession>
<evidence type="ECO:0000313" key="2">
    <source>
        <dbReference type="EMBL" id="ARN73876.1"/>
    </source>
</evidence>
<keyword evidence="1" id="KW-0812">Transmembrane</keyword>
<sequence>MDKYFSKFDIQIYCIVSIFGLISFALMHDVPRSGDEWSYVNAAKGVAEYLKSLIGLSDTAAVDIRTGLIGYGYFMPGLPILISPVYLFLGESAPLVFVRVYLLLINLSLLVLISKKIGRALSQKAALINLLICLSIPYYIAFLSAIWSELLGLHLAVLFLLHLDEKMQLGRTLSADIAAYWISLLCYIRAIYPSIIFVVLASWILAKLQHTSVKLSDCRDIVRRFLVMFLICAGLLSPWLISVSELYGPNFLVTSSGMSHFVHNADEQYVAEAKEAKSGYKGIWSSIHEYISYRAYDNHIPFADQLQLDKERYLVRQSLDERLKSISAYAKAYFALNSDSANKFLKRFEKLSCIGEDCEPNSLFGVAKAINSFSWPILFISGAVLFFLPMGVSQSGSYFMPFMWKGMLFILFLVPFLSTPHSRYYIQFVPLFGIGIGVLLSGGVRFYWKGDSFDISNVLVGLGQILAIAMVLITIGILVSF</sequence>
<feature type="transmembrane region" description="Helical" evidence="1">
    <location>
        <begin position="399"/>
        <end position="418"/>
    </location>
</feature>
<dbReference type="OrthoDB" id="3763726at2"/>
<dbReference type="RefSeq" id="WP_085758001.1">
    <property type="nucleotide sequence ID" value="NZ_CP019343.1"/>
</dbReference>
<feature type="transmembrane region" description="Helical" evidence="1">
    <location>
        <begin position="225"/>
        <end position="241"/>
    </location>
</feature>
<dbReference type="STRING" id="716816.BST96_06965"/>
<dbReference type="Proteomes" id="UP000193450">
    <property type="component" value="Chromosome"/>
</dbReference>
<gene>
    <name evidence="2" type="ORF">BST96_06965</name>
</gene>
<feature type="transmembrane region" description="Helical" evidence="1">
    <location>
        <begin position="179"/>
        <end position="205"/>
    </location>
</feature>
<name>A0A1X9N865_9GAMM</name>
<feature type="transmembrane region" description="Helical" evidence="1">
    <location>
        <begin position="95"/>
        <end position="114"/>
    </location>
</feature>
<feature type="transmembrane region" description="Helical" evidence="1">
    <location>
        <begin position="459"/>
        <end position="479"/>
    </location>
</feature>
<keyword evidence="1" id="KW-0472">Membrane</keyword>